<dbReference type="Proteomes" id="UP000824002">
    <property type="component" value="Unassembled WGS sequence"/>
</dbReference>
<organism evidence="2 3">
    <name type="scientific">Candidatus Merdivicinus excrementipullorum</name>
    <dbReference type="NCBI Taxonomy" id="2840867"/>
    <lineage>
        <taxon>Bacteria</taxon>
        <taxon>Bacillati</taxon>
        <taxon>Bacillota</taxon>
        <taxon>Clostridia</taxon>
        <taxon>Eubacteriales</taxon>
        <taxon>Oscillospiraceae</taxon>
        <taxon>Oscillospiraceae incertae sedis</taxon>
        <taxon>Candidatus Merdivicinus</taxon>
    </lineage>
</organism>
<evidence type="ECO:0000256" key="1">
    <source>
        <dbReference type="SAM" id="Phobius"/>
    </source>
</evidence>
<evidence type="ECO:0000313" key="3">
    <source>
        <dbReference type="Proteomes" id="UP000824002"/>
    </source>
</evidence>
<feature type="transmembrane region" description="Helical" evidence="1">
    <location>
        <begin position="125"/>
        <end position="143"/>
    </location>
</feature>
<sequence length="250" mass="27427">MKDFIHPAPEAGLTYEQVQAKKANGRQNIQPEKSTKSTGRILKDNICTLFNLFNLLIAVALALAGAWSNLLSIVCLVLNIPFPFLPIQITLIDLVIEGYPAFFMSFEPDGRKITGRFLPAVMKRALPNALSILLCFLILQALLPILQIPAEQAGTLLYLLVGTVGIQAVFKASWPFDTLRFFLCATMTAGFYAAAVVFHPILQIALPAGLTLVLFLGFALLSFLAERGITALIGRAGRQKQEKARFPIRL</sequence>
<feature type="transmembrane region" description="Helical" evidence="1">
    <location>
        <begin position="204"/>
        <end position="225"/>
    </location>
</feature>
<feature type="transmembrane region" description="Helical" evidence="1">
    <location>
        <begin position="181"/>
        <end position="198"/>
    </location>
</feature>
<gene>
    <name evidence="2" type="ORF">IAB51_05485</name>
</gene>
<name>A0A9D1FM48_9FIRM</name>
<dbReference type="Gene3D" id="1.20.1110.10">
    <property type="entry name" value="Calcium-transporting ATPase, transmembrane domain"/>
    <property type="match status" value="1"/>
</dbReference>
<dbReference type="EMBL" id="DVJP01000038">
    <property type="protein sequence ID" value="HIS76249.1"/>
    <property type="molecule type" value="Genomic_DNA"/>
</dbReference>
<evidence type="ECO:0000313" key="2">
    <source>
        <dbReference type="EMBL" id="HIS76249.1"/>
    </source>
</evidence>
<dbReference type="SUPFAM" id="SSF81665">
    <property type="entry name" value="Calcium ATPase, transmembrane domain M"/>
    <property type="match status" value="2"/>
</dbReference>
<accession>A0A9D1FM48</accession>
<keyword evidence="1" id="KW-0472">Membrane</keyword>
<dbReference type="InterPro" id="IPR023298">
    <property type="entry name" value="ATPase_P-typ_TM_dom_sf"/>
</dbReference>
<keyword evidence="1" id="KW-1133">Transmembrane helix</keyword>
<feature type="transmembrane region" description="Helical" evidence="1">
    <location>
        <begin position="80"/>
        <end position="104"/>
    </location>
</feature>
<feature type="transmembrane region" description="Helical" evidence="1">
    <location>
        <begin position="155"/>
        <end position="174"/>
    </location>
</feature>
<keyword evidence="1" id="KW-0812">Transmembrane</keyword>
<reference evidence="2" key="2">
    <citation type="journal article" date="2021" name="PeerJ">
        <title>Extensive microbial diversity within the chicken gut microbiome revealed by metagenomics and culture.</title>
        <authorList>
            <person name="Gilroy R."/>
            <person name="Ravi A."/>
            <person name="Getino M."/>
            <person name="Pursley I."/>
            <person name="Horton D.L."/>
            <person name="Alikhan N.F."/>
            <person name="Baker D."/>
            <person name="Gharbi K."/>
            <person name="Hall N."/>
            <person name="Watson M."/>
            <person name="Adriaenssens E.M."/>
            <person name="Foster-Nyarko E."/>
            <person name="Jarju S."/>
            <person name="Secka A."/>
            <person name="Antonio M."/>
            <person name="Oren A."/>
            <person name="Chaudhuri R.R."/>
            <person name="La Ragione R."/>
            <person name="Hildebrand F."/>
            <person name="Pallen M.J."/>
        </authorList>
    </citation>
    <scope>NUCLEOTIDE SEQUENCE</scope>
    <source>
        <strain evidence="2">CHK199-13235</strain>
    </source>
</reference>
<reference evidence="2" key="1">
    <citation type="submission" date="2020-10" db="EMBL/GenBank/DDBJ databases">
        <authorList>
            <person name="Gilroy R."/>
        </authorList>
    </citation>
    <scope>NUCLEOTIDE SEQUENCE</scope>
    <source>
        <strain evidence="2">CHK199-13235</strain>
    </source>
</reference>
<comment type="caution">
    <text evidence="2">The sequence shown here is derived from an EMBL/GenBank/DDBJ whole genome shotgun (WGS) entry which is preliminary data.</text>
</comment>
<proteinExistence type="predicted"/>
<feature type="transmembrane region" description="Helical" evidence="1">
    <location>
        <begin position="46"/>
        <end position="68"/>
    </location>
</feature>
<dbReference type="AlphaFoldDB" id="A0A9D1FM48"/>
<protein>
    <submittedName>
        <fullName evidence="2">Uncharacterized protein</fullName>
    </submittedName>
</protein>